<dbReference type="InterPro" id="IPR012296">
    <property type="entry name" value="Nuclease_put_TT1808"/>
</dbReference>
<keyword evidence="3" id="KW-0378">Hydrolase</keyword>
<dbReference type="SUPFAM" id="SSF52980">
    <property type="entry name" value="Restriction endonuclease-like"/>
    <property type="match status" value="1"/>
</dbReference>
<dbReference type="AlphaFoldDB" id="A0A9X4AX99"/>
<dbReference type="InterPro" id="IPR008538">
    <property type="entry name" value="Uma2"/>
</dbReference>
<feature type="region of interest" description="Disordered" evidence="1">
    <location>
        <begin position="1"/>
        <end position="21"/>
    </location>
</feature>
<comment type="caution">
    <text evidence="3">The sequence shown here is derived from an EMBL/GenBank/DDBJ whole genome shotgun (WGS) entry which is preliminary data.</text>
</comment>
<evidence type="ECO:0000256" key="1">
    <source>
        <dbReference type="SAM" id="MobiDB-lite"/>
    </source>
</evidence>
<dbReference type="Proteomes" id="UP001151081">
    <property type="component" value="Unassembled WGS sequence"/>
</dbReference>
<accession>A0A9X4AX99</accession>
<dbReference type="EMBL" id="JAGTJJ010000069">
    <property type="protein sequence ID" value="MDC3988283.1"/>
    <property type="molecule type" value="Genomic_DNA"/>
</dbReference>
<evidence type="ECO:0000259" key="2">
    <source>
        <dbReference type="Pfam" id="PF05685"/>
    </source>
</evidence>
<evidence type="ECO:0000313" key="4">
    <source>
        <dbReference type="Proteomes" id="UP001151081"/>
    </source>
</evidence>
<dbReference type="Pfam" id="PF05685">
    <property type="entry name" value="Uma2"/>
    <property type="match status" value="1"/>
</dbReference>
<proteinExistence type="predicted"/>
<dbReference type="InterPro" id="IPR011335">
    <property type="entry name" value="Restrct_endonuc-II-like"/>
</dbReference>
<keyword evidence="4" id="KW-1185">Reference proteome</keyword>
<keyword evidence="3" id="KW-0255">Endonuclease</keyword>
<protein>
    <submittedName>
        <fullName evidence="3">Uma2 family endonuclease</fullName>
    </submittedName>
</protein>
<dbReference type="GO" id="GO:0004519">
    <property type="term" value="F:endonuclease activity"/>
    <property type="evidence" value="ECO:0007669"/>
    <property type="project" value="UniProtKB-KW"/>
</dbReference>
<dbReference type="CDD" id="cd06260">
    <property type="entry name" value="DUF820-like"/>
    <property type="match status" value="1"/>
</dbReference>
<keyword evidence="3" id="KW-0540">Nuclease</keyword>
<organism evidence="3 4">
    <name type="scientific">Polyangium jinanense</name>
    <dbReference type="NCBI Taxonomy" id="2829994"/>
    <lineage>
        <taxon>Bacteria</taxon>
        <taxon>Pseudomonadati</taxon>
        <taxon>Myxococcota</taxon>
        <taxon>Polyangia</taxon>
        <taxon>Polyangiales</taxon>
        <taxon>Polyangiaceae</taxon>
        <taxon>Polyangium</taxon>
    </lineage>
</organism>
<sequence length="258" mass="27896">MHPTKLFAPGPFQAQQLRSGDPYELSNGHPILCLPTGGRGARANLLGGTVLETDPAVEQAGVDAGFSPEPGTMRAPDVAVGHVPDVPGWVQGAPPLAVEYADRGQDEEELQSKIAELLAAGTQYVWVVWLTGPRRVEVYAPGQKLRTVRPGESLEAPGILKNPVPVEALYDREAAHEATLRNLLQRRGYESLEAVRDAGREAGELAHARAVLRRQLGKRGISLDAAQEARIDGTTDLETLDRWLDQTLVAKTVDEALR</sequence>
<reference evidence="3 4" key="1">
    <citation type="submission" date="2021-04" db="EMBL/GenBank/DDBJ databases">
        <title>Genome analysis of Polyangium sp.</title>
        <authorList>
            <person name="Li Y."/>
            <person name="Wang J."/>
        </authorList>
    </citation>
    <scope>NUCLEOTIDE SEQUENCE [LARGE SCALE GENOMIC DNA]</scope>
    <source>
        <strain evidence="3 4">SDU14</strain>
    </source>
</reference>
<gene>
    <name evidence="3" type="ORF">KEG57_47885</name>
</gene>
<dbReference type="RefSeq" id="WP_272423773.1">
    <property type="nucleotide sequence ID" value="NZ_JAGTJJ010000069.1"/>
</dbReference>
<feature type="domain" description="Putative restriction endonuclease" evidence="2">
    <location>
        <begin position="17"/>
        <end position="157"/>
    </location>
</feature>
<dbReference type="Gene3D" id="3.90.1570.10">
    <property type="entry name" value="tt1808, chain A"/>
    <property type="match status" value="1"/>
</dbReference>
<evidence type="ECO:0000313" key="3">
    <source>
        <dbReference type="EMBL" id="MDC3988283.1"/>
    </source>
</evidence>
<name>A0A9X4AX99_9BACT</name>